<dbReference type="PANTHER" id="PTHR34980">
    <property type="entry name" value="INNER MEMBRANE PROTEIN-RELATED-RELATED"/>
    <property type="match status" value="1"/>
</dbReference>
<dbReference type="Pfam" id="PF05656">
    <property type="entry name" value="DUF805"/>
    <property type="match status" value="1"/>
</dbReference>
<keyword evidence="1" id="KW-0812">Transmembrane</keyword>
<protein>
    <submittedName>
        <fullName evidence="2">DUF805 domain-containing protein</fullName>
    </submittedName>
</protein>
<evidence type="ECO:0000313" key="3">
    <source>
        <dbReference type="Proteomes" id="UP000287296"/>
    </source>
</evidence>
<dbReference type="AlphaFoldDB" id="A0A429X131"/>
<accession>A0A429X131</accession>
<name>A0A429X131_SIMTE</name>
<sequence>MYIKCTVEMQIILFCKKNLKGRGLGFTIYQEDFSILFAIEVKELKRNIGKSALVNSLFSGLQERYKLKMEGICIMKLFWTKMFDYRGKMNRKDFWLGNIVNAILILVLFYTGSYLLGFVGGYSGAEEATFEAFSLLLFLLLFVVYFLAYLSAGVRRLRDAGFHPTWILATFVPILNIVLIVFFCLPTKEK</sequence>
<dbReference type="InterPro" id="IPR008523">
    <property type="entry name" value="DUF805"/>
</dbReference>
<feature type="transmembrane region" description="Helical" evidence="1">
    <location>
        <begin position="132"/>
        <end position="154"/>
    </location>
</feature>
<keyword evidence="1" id="KW-1133">Transmembrane helix</keyword>
<gene>
    <name evidence="2" type="ORF">D5F11_025500</name>
</gene>
<feature type="transmembrane region" description="Helical" evidence="1">
    <location>
        <begin position="94"/>
        <end position="112"/>
    </location>
</feature>
<reference evidence="2 3" key="1">
    <citation type="submission" date="2018-12" db="EMBL/GenBank/DDBJ databases">
        <authorList>
            <person name="Sun L."/>
            <person name="Chen Z."/>
        </authorList>
    </citation>
    <scope>NUCLEOTIDE SEQUENCE [LARGE SCALE GENOMIC DNA]</scope>
    <source>
        <strain evidence="2 3">LMG 29736</strain>
    </source>
</reference>
<keyword evidence="1" id="KW-0472">Membrane</keyword>
<evidence type="ECO:0000256" key="1">
    <source>
        <dbReference type="SAM" id="Phobius"/>
    </source>
</evidence>
<dbReference type="Proteomes" id="UP000287296">
    <property type="component" value="Unassembled WGS sequence"/>
</dbReference>
<organism evidence="2 3">
    <name type="scientific">Siminovitchia terrae</name>
    <name type="common">Bacillus terrae</name>
    <dbReference type="NCBI Taxonomy" id="1914933"/>
    <lineage>
        <taxon>Bacteria</taxon>
        <taxon>Bacillati</taxon>
        <taxon>Bacillota</taxon>
        <taxon>Bacilli</taxon>
        <taxon>Bacillales</taxon>
        <taxon>Bacillaceae</taxon>
        <taxon>Siminovitchia</taxon>
    </lineage>
</organism>
<dbReference type="EMBL" id="QYTW02000054">
    <property type="protein sequence ID" value="RST56925.1"/>
    <property type="molecule type" value="Genomic_DNA"/>
</dbReference>
<comment type="caution">
    <text evidence="2">The sequence shown here is derived from an EMBL/GenBank/DDBJ whole genome shotgun (WGS) entry which is preliminary data.</text>
</comment>
<dbReference type="GO" id="GO:0005886">
    <property type="term" value="C:plasma membrane"/>
    <property type="evidence" value="ECO:0007669"/>
    <property type="project" value="TreeGrafter"/>
</dbReference>
<proteinExistence type="predicted"/>
<evidence type="ECO:0000313" key="2">
    <source>
        <dbReference type="EMBL" id="RST56925.1"/>
    </source>
</evidence>
<dbReference type="OrthoDB" id="2414165at2"/>
<feature type="transmembrane region" description="Helical" evidence="1">
    <location>
        <begin position="166"/>
        <end position="185"/>
    </location>
</feature>